<gene>
    <name evidence="1" type="ORF">I2F25_00395</name>
</gene>
<accession>A0ABU6DRH7</accession>
<sequence>MNQDALELMAKAINLMQTVVEQNTQLIHINHEQSAQINTLLDQLVEDGQDNQVSQTKNLDD</sequence>
<keyword evidence="2" id="KW-1185">Reference proteome</keyword>
<dbReference type="EMBL" id="VTDN01000001">
    <property type="protein sequence ID" value="MEB5475522.1"/>
    <property type="molecule type" value="Genomic_DNA"/>
</dbReference>
<evidence type="ECO:0000313" key="2">
    <source>
        <dbReference type="Proteomes" id="UP001339883"/>
    </source>
</evidence>
<dbReference type="Proteomes" id="UP001339883">
    <property type="component" value="Unassembled WGS sequence"/>
</dbReference>
<reference evidence="1 2" key="1">
    <citation type="submission" date="2019-08" db="EMBL/GenBank/DDBJ databases">
        <title>Five species of Acinetobacter isolated from floral nectar and animal pollinators.</title>
        <authorList>
            <person name="Hendry T.A."/>
        </authorList>
    </citation>
    <scope>NUCLEOTIDE SEQUENCE [LARGE SCALE GENOMIC DNA]</scope>
    <source>
        <strain evidence="1 2">MD18.27</strain>
    </source>
</reference>
<evidence type="ECO:0000313" key="1">
    <source>
        <dbReference type="EMBL" id="MEB5475522.1"/>
    </source>
</evidence>
<name>A0ABU6DRH7_9GAMM</name>
<organism evidence="1 2">
    <name type="scientific">Acinetobacter pollinis</name>
    <dbReference type="NCBI Taxonomy" id="2605270"/>
    <lineage>
        <taxon>Bacteria</taxon>
        <taxon>Pseudomonadati</taxon>
        <taxon>Pseudomonadota</taxon>
        <taxon>Gammaproteobacteria</taxon>
        <taxon>Moraxellales</taxon>
        <taxon>Moraxellaceae</taxon>
        <taxon>Acinetobacter</taxon>
    </lineage>
</organism>
<protein>
    <recommendedName>
        <fullName evidence="3">DUF904 domain-containing protein</fullName>
    </recommendedName>
</protein>
<dbReference type="RefSeq" id="WP_325774175.1">
    <property type="nucleotide sequence ID" value="NZ_VTDN01000001.1"/>
</dbReference>
<comment type="caution">
    <text evidence="1">The sequence shown here is derived from an EMBL/GenBank/DDBJ whole genome shotgun (WGS) entry which is preliminary data.</text>
</comment>
<evidence type="ECO:0008006" key="3">
    <source>
        <dbReference type="Google" id="ProtNLM"/>
    </source>
</evidence>
<proteinExistence type="predicted"/>